<proteinExistence type="predicted"/>
<sequence>MSAQEYTKVRSLKLHEIQASEQNKRLVRQYAMTYCTGFMRDHLLKMAA</sequence>
<keyword evidence="2" id="KW-1185">Reference proteome</keyword>
<dbReference type="Proteomes" id="UP000009370">
    <property type="component" value="Segment"/>
</dbReference>
<evidence type="ECO:0000313" key="2">
    <source>
        <dbReference type="Proteomes" id="UP000009370"/>
    </source>
</evidence>
<dbReference type="GeneID" id="14182474"/>
<gene>
    <name evidence="1" type="ORF">MAR_39</name>
</gene>
<dbReference type="KEGG" id="vg:14182474"/>
<dbReference type="EMBL" id="JX556417">
    <property type="protein sequence ID" value="AFV81377.1"/>
    <property type="molecule type" value="Genomic_DNA"/>
</dbReference>
<organism evidence="1 2">
    <name type="scientific">Vibrio phage vB_VpaM_MAR</name>
    <dbReference type="NCBI Taxonomy" id="1229754"/>
    <lineage>
        <taxon>Viruses</taxon>
        <taxon>Duplodnaviria</taxon>
        <taxon>Heunggongvirae</taxon>
        <taxon>Uroviricota</taxon>
        <taxon>Caudoviricetes</taxon>
        <taxon>Vhmlvirus</taxon>
        <taxon>Vhmlvirus mar</taxon>
    </lineage>
</organism>
<dbReference type="OrthoDB" id="29061at10239"/>
<evidence type="ECO:0000313" key="1">
    <source>
        <dbReference type="EMBL" id="AFV81377.1"/>
    </source>
</evidence>
<dbReference type="RefSeq" id="YP_007112514.1">
    <property type="nucleotide sequence ID" value="NC_019722.1"/>
</dbReference>
<name>K7RFY9_9CAUD</name>
<protein>
    <submittedName>
        <fullName evidence="1">Uncharacterized protein</fullName>
    </submittedName>
</protein>
<reference evidence="1" key="1">
    <citation type="journal article" date="2012" name="J. Virol.">
        <title>Complete Genome Sequence of Vibrio parahaemolyticus Bacteriophage vB_VpaM_MAR.</title>
        <authorList>
            <person name="Alanis Villa A."/>
            <person name="Kropinski A.M."/>
            <person name="Abbasifar R."/>
            <person name="Griffiths M.W."/>
        </authorList>
    </citation>
    <scope>NUCLEOTIDE SEQUENCE [LARGE SCALE GENOMIC DNA]</scope>
</reference>
<accession>K7RFY9</accession>